<protein>
    <recommendedName>
        <fullName evidence="4">PLAC8 family protein</fullName>
    </recommendedName>
</protein>
<dbReference type="Proteomes" id="UP000007799">
    <property type="component" value="Unassembled WGS sequence"/>
</dbReference>
<dbReference type="PANTHER" id="PTHR31152:SF1">
    <property type="entry name" value="PLAC8 FAMILY PROTEIN"/>
    <property type="match status" value="1"/>
</dbReference>
<feature type="region of interest" description="Disordered" evidence="1">
    <location>
        <begin position="1"/>
        <end position="35"/>
    </location>
</feature>
<dbReference type="STRING" id="946362.F2U8L3"/>
<dbReference type="KEGG" id="sre:PTSG_04449"/>
<organism evidence="3">
    <name type="scientific">Salpingoeca rosetta (strain ATCC 50818 / BSB-021)</name>
    <dbReference type="NCBI Taxonomy" id="946362"/>
    <lineage>
        <taxon>Eukaryota</taxon>
        <taxon>Choanoflagellata</taxon>
        <taxon>Craspedida</taxon>
        <taxon>Salpingoecidae</taxon>
        <taxon>Salpingoeca</taxon>
    </lineage>
</organism>
<dbReference type="RefSeq" id="XP_004994544.1">
    <property type="nucleotide sequence ID" value="XM_004994487.1"/>
</dbReference>
<gene>
    <name evidence="2" type="ORF">PTSG_04449</name>
</gene>
<evidence type="ECO:0000313" key="2">
    <source>
        <dbReference type="EMBL" id="EGD72721.1"/>
    </source>
</evidence>
<keyword evidence="3" id="KW-1185">Reference proteome</keyword>
<evidence type="ECO:0000313" key="3">
    <source>
        <dbReference type="Proteomes" id="UP000007799"/>
    </source>
</evidence>
<evidence type="ECO:0008006" key="4">
    <source>
        <dbReference type="Google" id="ProtNLM"/>
    </source>
</evidence>
<dbReference type="GeneID" id="16075125"/>
<proteinExistence type="predicted"/>
<dbReference type="InParanoid" id="F2U8L3"/>
<name>F2U8L3_SALR5</name>
<evidence type="ECO:0000256" key="1">
    <source>
        <dbReference type="SAM" id="MobiDB-lite"/>
    </source>
</evidence>
<dbReference type="PANTHER" id="PTHR31152">
    <property type="entry name" value="PLAC8 FAMILY PROTEIN"/>
    <property type="match status" value="1"/>
</dbReference>
<sequence length="267" mass="29452">MRVLPPHTTKHHQHRSFPSTMSGYNHNSHGGGTTTVIRYDHRTHTATSTTTAGPYPPQQNQQQIDASKYLEPDRSLYTNEWDEGFWSAPCADPGFFCLSILCSPCVSFHLRQRYYQNDLSRYECCAGKYGILPCECCYCRDSACPGCLLAAEVVLFHPCSIMGTRMALQDDLELKNTCCDKTMLCMLGLVKAAAAVLKCIGCRAQANLCTCMGDTAFTLICGCIQTQNKLQLDARDAAISAGRNPVITRQPTDKDPLVPRAPPPYGP</sequence>
<reference evidence="2" key="1">
    <citation type="submission" date="2009-08" db="EMBL/GenBank/DDBJ databases">
        <title>Annotation of Salpingoeca rosetta.</title>
        <authorList>
            <consortium name="The Broad Institute Genome Sequencing Platform"/>
            <person name="Russ C."/>
            <person name="Cuomo C."/>
            <person name="Burger G."/>
            <person name="Gray M.W."/>
            <person name="Holland P.W.H."/>
            <person name="King N."/>
            <person name="Lang F.B.F."/>
            <person name="Roger A.J."/>
            <person name="Ruiz-Trillo I."/>
            <person name="Young S.K."/>
            <person name="Zeng Q."/>
            <person name="Gargeya S."/>
            <person name="Alvarado L."/>
            <person name="Berlin A."/>
            <person name="Chapman S.B."/>
            <person name="Chen Z."/>
            <person name="Freedman E."/>
            <person name="Gellesch M."/>
            <person name="Goldberg J."/>
            <person name="Griggs A."/>
            <person name="Gujja S."/>
            <person name="Heilman E."/>
            <person name="Heiman D."/>
            <person name="Howarth C."/>
            <person name="Mehta T."/>
            <person name="Neiman D."/>
            <person name="Pearson M."/>
            <person name="Roberts A."/>
            <person name="Saif S."/>
            <person name="Shea T."/>
            <person name="Shenoy N."/>
            <person name="Sisk P."/>
            <person name="Stolte C."/>
            <person name="Sykes S."/>
            <person name="White J."/>
            <person name="Yandava C."/>
            <person name="Haas B."/>
            <person name="Nusbaum C."/>
            <person name="Birren B."/>
        </authorList>
    </citation>
    <scope>NUCLEOTIDE SEQUENCE [LARGE SCALE GENOMIC DNA]</scope>
    <source>
        <strain evidence="2">ATCC 50818</strain>
    </source>
</reference>
<dbReference type="OrthoDB" id="998115at2759"/>
<dbReference type="EMBL" id="GL832964">
    <property type="protein sequence ID" value="EGD72721.1"/>
    <property type="molecule type" value="Genomic_DNA"/>
</dbReference>
<dbReference type="AlphaFoldDB" id="F2U8L3"/>
<accession>F2U8L3</accession>
<feature type="region of interest" description="Disordered" evidence="1">
    <location>
        <begin position="243"/>
        <end position="267"/>
    </location>
</feature>
<feature type="compositionally biased region" description="Polar residues" evidence="1">
    <location>
        <begin position="16"/>
        <end position="28"/>
    </location>
</feature>